<evidence type="ECO:0000256" key="1">
    <source>
        <dbReference type="ARBA" id="ARBA00010515"/>
    </source>
</evidence>
<dbReference type="EMBL" id="PJCH01000001">
    <property type="protein sequence ID" value="PQA89628.1"/>
    <property type="molecule type" value="Genomic_DNA"/>
</dbReference>
<dbReference type="RefSeq" id="WP_104828330.1">
    <property type="nucleotide sequence ID" value="NZ_PJCH01000001.1"/>
</dbReference>
<dbReference type="InterPro" id="IPR013094">
    <property type="entry name" value="AB_hydrolase_3"/>
</dbReference>
<dbReference type="Proteomes" id="UP000239504">
    <property type="component" value="Unassembled WGS sequence"/>
</dbReference>
<gene>
    <name evidence="4" type="ORF">CW354_01825</name>
</gene>
<dbReference type="InterPro" id="IPR029058">
    <property type="entry name" value="AB_hydrolase_fold"/>
</dbReference>
<evidence type="ECO:0000313" key="4">
    <source>
        <dbReference type="EMBL" id="PQA89628.1"/>
    </source>
</evidence>
<keyword evidence="5" id="KW-1185">Reference proteome</keyword>
<dbReference type="PANTHER" id="PTHR48081">
    <property type="entry name" value="AB HYDROLASE SUPERFAMILY PROTEIN C4A8.06C"/>
    <property type="match status" value="1"/>
</dbReference>
<accession>A0A2S7KAY9</accession>
<protein>
    <submittedName>
        <fullName evidence="4">Alpha/beta hydrolase</fullName>
    </submittedName>
</protein>
<dbReference type="SUPFAM" id="SSF53474">
    <property type="entry name" value="alpha/beta-Hydrolases"/>
    <property type="match status" value="1"/>
</dbReference>
<feature type="domain" description="Alpha/beta hydrolase fold-3" evidence="3">
    <location>
        <begin position="87"/>
        <end position="291"/>
    </location>
</feature>
<dbReference type="Pfam" id="PF07859">
    <property type="entry name" value="Abhydrolase_3"/>
    <property type="match status" value="1"/>
</dbReference>
<proteinExistence type="inferred from homology"/>
<evidence type="ECO:0000259" key="3">
    <source>
        <dbReference type="Pfam" id="PF07859"/>
    </source>
</evidence>
<keyword evidence="2 4" id="KW-0378">Hydrolase</keyword>
<organism evidence="4 5">
    <name type="scientific">Hyphococcus luteus</name>
    <dbReference type="NCBI Taxonomy" id="2058213"/>
    <lineage>
        <taxon>Bacteria</taxon>
        <taxon>Pseudomonadati</taxon>
        <taxon>Pseudomonadota</taxon>
        <taxon>Alphaproteobacteria</taxon>
        <taxon>Parvularculales</taxon>
        <taxon>Parvularculaceae</taxon>
        <taxon>Hyphococcus</taxon>
    </lineage>
</organism>
<dbReference type="Gene3D" id="3.40.50.1820">
    <property type="entry name" value="alpha/beta hydrolase"/>
    <property type="match status" value="1"/>
</dbReference>
<name>A0A2S7KAY9_9PROT</name>
<evidence type="ECO:0000256" key="2">
    <source>
        <dbReference type="ARBA" id="ARBA00022801"/>
    </source>
</evidence>
<dbReference type="OrthoDB" id="9806180at2"/>
<dbReference type="PANTHER" id="PTHR48081:SF30">
    <property type="entry name" value="ACETYL-HYDROLASE LIPR-RELATED"/>
    <property type="match status" value="1"/>
</dbReference>
<comment type="similarity">
    <text evidence="1">Belongs to the 'GDXG' lipolytic enzyme family.</text>
</comment>
<dbReference type="InterPro" id="IPR050300">
    <property type="entry name" value="GDXG_lipolytic_enzyme"/>
</dbReference>
<sequence>MALTARRTGKAMSEHARDRLQSLRAYPTLDTWMNPLTRGLARHFANQDWLKTQEQLDFTYRMSDCEFGGVNCVRYETEKTRETDRIIFYVHGGGGVSGSPRVNASMILPACQLTGLEAIGPDYTLVPEARFPTQIEEIDRAYKALIAKRPEARIVLFGDSMGGGFALAAVMKWRDEGAKLPDGLVLASPAIDGEGASDTQTTVDGHDPFMRSHGGRHCRRLFGFYAPDENLKDPRISPIYGDFRGLPPMLVHVGTREILLGDSARLSEAARRAGVQSTLRVFDGMFHLFHMHWDLPEAKAAQQDIADFIHAF</sequence>
<evidence type="ECO:0000313" key="5">
    <source>
        <dbReference type="Proteomes" id="UP000239504"/>
    </source>
</evidence>
<reference evidence="4 5" key="1">
    <citation type="submission" date="2017-12" db="EMBL/GenBank/DDBJ databases">
        <authorList>
            <person name="Hurst M.R.H."/>
        </authorList>
    </citation>
    <scope>NUCLEOTIDE SEQUENCE [LARGE SCALE GENOMIC DNA]</scope>
    <source>
        <strain evidence="4 5">SY-3-19</strain>
    </source>
</reference>
<dbReference type="GO" id="GO:0004806">
    <property type="term" value="F:triacylglycerol lipase activity"/>
    <property type="evidence" value="ECO:0007669"/>
    <property type="project" value="TreeGrafter"/>
</dbReference>
<comment type="caution">
    <text evidence="4">The sequence shown here is derived from an EMBL/GenBank/DDBJ whole genome shotgun (WGS) entry which is preliminary data.</text>
</comment>
<dbReference type="AlphaFoldDB" id="A0A2S7KAY9"/>